<organism evidence="1 2">
    <name type="scientific">Polyangium fumosum</name>
    <dbReference type="NCBI Taxonomy" id="889272"/>
    <lineage>
        <taxon>Bacteria</taxon>
        <taxon>Pseudomonadati</taxon>
        <taxon>Myxococcota</taxon>
        <taxon>Polyangia</taxon>
        <taxon>Polyangiales</taxon>
        <taxon>Polyangiaceae</taxon>
        <taxon>Polyangium</taxon>
    </lineage>
</organism>
<protein>
    <submittedName>
        <fullName evidence="1">DUF962 domain-containing protein</fullName>
    </submittedName>
</protein>
<dbReference type="Proteomes" id="UP000309215">
    <property type="component" value="Unassembled WGS sequence"/>
</dbReference>
<keyword evidence="2" id="KW-1185">Reference proteome</keyword>
<accession>A0A4V5PQH0</accession>
<dbReference type="RefSeq" id="WP_136927245.1">
    <property type="nucleotide sequence ID" value="NZ_SSMQ01000002.1"/>
</dbReference>
<dbReference type="AlphaFoldDB" id="A0A4V5PQH0"/>
<sequence length="104" mass="11601">MLSLNAEWTRLLHKYQDDHQDPRNQACHKVGIPLIALSFPVGATLVGLPLAGAMFTVGWGFQFVGHAFEGKKPSFVDDKRSLVIGLLWCMEKYGVRVYEELPAA</sequence>
<comment type="caution">
    <text evidence="1">The sequence shown here is derived from an EMBL/GenBank/DDBJ whole genome shotgun (WGS) entry which is preliminary data.</text>
</comment>
<dbReference type="OrthoDB" id="5515308at2"/>
<name>A0A4V5PQH0_9BACT</name>
<evidence type="ECO:0000313" key="1">
    <source>
        <dbReference type="EMBL" id="TKD12608.1"/>
    </source>
</evidence>
<dbReference type="Pfam" id="PF06127">
    <property type="entry name" value="Mpo1-like"/>
    <property type="match status" value="1"/>
</dbReference>
<dbReference type="InterPro" id="IPR009305">
    <property type="entry name" value="Mpo1-like"/>
</dbReference>
<evidence type="ECO:0000313" key="2">
    <source>
        <dbReference type="Proteomes" id="UP000309215"/>
    </source>
</evidence>
<proteinExistence type="predicted"/>
<gene>
    <name evidence="1" type="ORF">E8A74_02315</name>
</gene>
<reference evidence="1 2" key="1">
    <citation type="submission" date="2019-04" db="EMBL/GenBank/DDBJ databases">
        <authorList>
            <person name="Li Y."/>
            <person name="Wang J."/>
        </authorList>
    </citation>
    <scope>NUCLEOTIDE SEQUENCE [LARGE SCALE GENOMIC DNA]</scope>
    <source>
        <strain evidence="1 2">DSM 14668</strain>
    </source>
</reference>
<dbReference type="EMBL" id="SSMQ01000002">
    <property type="protein sequence ID" value="TKD12608.1"/>
    <property type="molecule type" value="Genomic_DNA"/>
</dbReference>